<name>A0A5B8FW69_9RHOB</name>
<evidence type="ECO:0000256" key="1">
    <source>
        <dbReference type="ARBA" id="ARBA00004651"/>
    </source>
</evidence>
<dbReference type="KEGG" id="ppru:FDP22_02515"/>
<feature type="transmembrane region" description="Helical" evidence="8">
    <location>
        <begin position="233"/>
        <end position="251"/>
    </location>
</feature>
<evidence type="ECO:0000256" key="5">
    <source>
        <dbReference type="ARBA" id="ARBA00022692"/>
    </source>
</evidence>
<dbReference type="OrthoDB" id="9800416at2"/>
<feature type="transmembrane region" description="Helical" evidence="8">
    <location>
        <begin position="257"/>
        <end position="281"/>
    </location>
</feature>
<dbReference type="PANTHER" id="PTHR23502">
    <property type="entry name" value="MAJOR FACILITATOR SUPERFAMILY"/>
    <property type="match status" value="1"/>
</dbReference>
<dbReference type="CDD" id="cd17320">
    <property type="entry name" value="MFS_MdfA_MDR_like"/>
    <property type="match status" value="1"/>
</dbReference>
<feature type="transmembrane region" description="Helical" evidence="8">
    <location>
        <begin position="27"/>
        <end position="47"/>
    </location>
</feature>
<dbReference type="Pfam" id="PF07690">
    <property type="entry name" value="MFS_1"/>
    <property type="match status" value="1"/>
</dbReference>
<proteinExistence type="inferred from homology"/>
<feature type="transmembrane region" description="Helical" evidence="8">
    <location>
        <begin position="153"/>
        <end position="175"/>
    </location>
</feature>
<evidence type="ECO:0000256" key="2">
    <source>
        <dbReference type="ARBA" id="ARBA00006236"/>
    </source>
</evidence>
<keyword evidence="5 8" id="KW-0812">Transmembrane</keyword>
<feature type="transmembrane region" description="Helical" evidence="8">
    <location>
        <begin position="67"/>
        <end position="87"/>
    </location>
</feature>
<evidence type="ECO:0000313" key="10">
    <source>
        <dbReference type="EMBL" id="QDL90759.1"/>
    </source>
</evidence>
<feature type="transmembrane region" description="Helical" evidence="8">
    <location>
        <begin position="94"/>
        <end position="112"/>
    </location>
</feature>
<gene>
    <name evidence="10" type="ORF">FDP22_02515</name>
</gene>
<evidence type="ECO:0000313" key="11">
    <source>
        <dbReference type="Proteomes" id="UP000305888"/>
    </source>
</evidence>
<dbReference type="GO" id="GO:0042910">
    <property type="term" value="F:xenobiotic transmembrane transporter activity"/>
    <property type="evidence" value="ECO:0007669"/>
    <property type="project" value="InterPro"/>
</dbReference>
<feature type="transmembrane region" description="Helical" evidence="8">
    <location>
        <begin position="118"/>
        <end position="141"/>
    </location>
</feature>
<feature type="transmembrane region" description="Helical" evidence="8">
    <location>
        <begin position="302"/>
        <end position="320"/>
    </location>
</feature>
<dbReference type="GO" id="GO:1990961">
    <property type="term" value="P:xenobiotic detoxification by transmembrane export across the plasma membrane"/>
    <property type="evidence" value="ECO:0007669"/>
    <property type="project" value="InterPro"/>
</dbReference>
<evidence type="ECO:0000256" key="6">
    <source>
        <dbReference type="ARBA" id="ARBA00022989"/>
    </source>
</evidence>
<dbReference type="SUPFAM" id="SSF103473">
    <property type="entry name" value="MFS general substrate transporter"/>
    <property type="match status" value="1"/>
</dbReference>
<accession>A0A5B8FW69</accession>
<dbReference type="InterPro" id="IPR036259">
    <property type="entry name" value="MFS_trans_sf"/>
</dbReference>
<dbReference type="AlphaFoldDB" id="A0A5B8FW69"/>
<keyword evidence="7 8" id="KW-0472">Membrane</keyword>
<feature type="transmembrane region" description="Helical" evidence="8">
    <location>
        <begin position="181"/>
        <end position="203"/>
    </location>
</feature>
<dbReference type="InterPro" id="IPR020846">
    <property type="entry name" value="MFS_dom"/>
</dbReference>
<organism evidence="10 11">
    <name type="scientific">Paroceanicella profunda</name>
    <dbReference type="NCBI Taxonomy" id="2579971"/>
    <lineage>
        <taxon>Bacteria</taxon>
        <taxon>Pseudomonadati</taxon>
        <taxon>Pseudomonadota</taxon>
        <taxon>Alphaproteobacteria</taxon>
        <taxon>Rhodobacterales</taxon>
        <taxon>Paracoccaceae</taxon>
        <taxon>Paroceanicella</taxon>
    </lineage>
</organism>
<feature type="transmembrane region" description="Helical" evidence="8">
    <location>
        <begin position="391"/>
        <end position="408"/>
    </location>
</feature>
<dbReference type="PANTHER" id="PTHR23502:SF132">
    <property type="entry name" value="POLYAMINE TRANSPORTER 2-RELATED"/>
    <property type="match status" value="1"/>
</dbReference>
<dbReference type="RefSeq" id="WP_138576497.1">
    <property type="nucleotide sequence ID" value="NZ_CP040818.1"/>
</dbReference>
<protein>
    <recommendedName>
        <fullName evidence="8">Bcr/CflA family efflux transporter</fullName>
    </recommendedName>
</protein>
<dbReference type="Proteomes" id="UP000305888">
    <property type="component" value="Chromosome"/>
</dbReference>
<reference evidence="10 11" key="1">
    <citation type="submission" date="2019-06" db="EMBL/GenBank/DDBJ databases">
        <title>Genome sequence of Rhodobacteraceae bacterium D4M1.</title>
        <authorList>
            <person name="Cao J."/>
        </authorList>
    </citation>
    <scope>NUCLEOTIDE SEQUENCE [LARGE SCALE GENOMIC DNA]</scope>
    <source>
        <strain evidence="10 11">D4M1</strain>
    </source>
</reference>
<evidence type="ECO:0000259" key="9">
    <source>
        <dbReference type="PROSITE" id="PS50850"/>
    </source>
</evidence>
<dbReference type="NCBIfam" id="TIGR00710">
    <property type="entry name" value="efflux_Bcr_CflA"/>
    <property type="match status" value="1"/>
</dbReference>
<comment type="similarity">
    <text evidence="2 8">Belongs to the major facilitator superfamily. Bcr/CmlA family.</text>
</comment>
<keyword evidence="6 8" id="KW-1133">Transmembrane helix</keyword>
<dbReference type="InterPro" id="IPR011701">
    <property type="entry name" value="MFS"/>
</dbReference>
<comment type="subcellular location">
    <subcellularLocation>
        <location evidence="8">Cell inner membrane</location>
        <topology evidence="8">Multi-pass membrane protein</topology>
    </subcellularLocation>
    <subcellularLocation>
        <location evidence="1">Cell membrane</location>
        <topology evidence="1">Multi-pass membrane protein</topology>
    </subcellularLocation>
</comment>
<dbReference type="GO" id="GO:0005886">
    <property type="term" value="C:plasma membrane"/>
    <property type="evidence" value="ECO:0007669"/>
    <property type="project" value="UniProtKB-SubCell"/>
</dbReference>
<keyword evidence="11" id="KW-1185">Reference proteome</keyword>
<dbReference type="InterPro" id="IPR004812">
    <property type="entry name" value="Efflux_drug-R_Bcr/CmlA"/>
</dbReference>
<feature type="transmembrane region" description="Helical" evidence="8">
    <location>
        <begin position="326"/>
        <end position="349"/>
    </location>
</feature>
<dbReference type="InterPro" id="IPR005829">
    <property type="entry name" value="Sugar_transporter_CS"/>
</dbReference>
<evidence type="ECO:0000256" key="3">
    <source>
        <dbReference type="ARBA" id="ARBA00022448"/>
    </source>
</evidence>
<evidence type="ECO:0000256" key="8">
    <source>
        <dbReference type="RuleBase" id="RU365088"/>
    </source>
</evidence>
<evidence type="ECO:0000256" key="7">
    <source>
        <dbReference type="ARBA" id="ARBA00023136"/>
    </source>
</evidence>
<keyword evidence="8" id="KW-0997">Cell inner membrane</keyword>
<sequence>MSTTDISAAGPGVAPELPRHAPLSTNGFVIVIALLMALNALATDIMLPGLEVMADSLGVTDQNRMQTVITAYLIGFGGMQLCVGIFADRFGRKPVLLLGLAVYTLAAFFIAFSQSMEALLIGRLVQGMGAAAPRVIATATLRDCYQGRGMARIMSLAMMAFMAAPVIAPLLGQTIMFAVSWHWVFVLLGLYGLGLIAFISVRLPETMRPEDKRAIELGSILRAVSTVLTSRQALGYMLAAGTFFGALFGFINSSQQLLVGVYGMGSWFPAMFALTALSLGISSFTNSRLVERMGMRMLSHGATCAYTALGFVMLACHHAGVLTGWVFIPLMTCTMLFVGMVFSNFNALAMAPLGHVAGIGSSIIGCVTTLTGAVIGYTIGQAFDGTGGPLVTGYAVCGIVSIGILLVTERGKLFQNHGGN</sequence>
<dbReference type="PROSITE" id="PS00216">
    <property type="entry name" value="SUGAR_TRANSPORT_1"/>
    <property type="match status" value="1"/>
</dbReference>
<evidence type="ECO:0000256" key="4">
    <source>
        <dbReference type="ARBA" id="ARBA00022475"/>
    </source>
</evidence>
<keyword evidence="3 8" id="KW-0813">Transport</keyword>
<keyword evidence="4" id="KW-1003">Cell membrane</keyword>
<feature type="transmembrane region" description="Helical" evidence="8">
    <location>
        <begin position="356"/>
        <end position="379"/>
    </location>
</feature>
<dbReference type="PROSITE" id="PS50850">
    <property type="entry name" value="MFS"/>
    <property type="match status" value="1"/>
</dbReference>
<feature type="domain" description="Major facilitator superfamily (MFS) profile" evidence="9">
    <location>
        <begin position="28"/>
        <end position="412"/>
    </location>
</feature>
<dbReference type="EMBL" id="CP040818">
    <property type="protein sequence ID" value="QDL90759.1"/>
    <property type="molecule type" value="Genomic_DNA"/>
</dbReference>
<dbReference type="Gene3D" id="1.20.1720.10">
    <property type="entry name" value="Multidrug resistance protein D"/>
    <property type="match status" value="1"/>
</dbReference>